<evidence type="ECO:0000259" key="9">
    <source>
        <dbReference type="PROSITE" id="PS51030"/>
    </source>
</evidence>
<keyword evidence="7" id="KW-0675">Receptor</keyword>
<organism evidence="11 12">
    <name type="scientific">Heligmosomoides polygyrus</name>
    <name type="common">Parasitic roundworm</name>
    <dbReference type="NCBI Taxonomy" id="6339"/>
    <lineage>
        <taxon>Eukaryota</taxon>
        <taxon>Metazoa</taxon>
        <taxon>Ecdysozoa</taxon>
        <taxon>Nematoda</taxon>
        <taxon>Chromadorea</taxon>
        <taxon>Rhabditida</taxon>
        <taxon>Rhabditina</taxon>
        <taxon>Rhabditomorpha</taxon>
        <taxon>Strongyloidea</taxon>
        <taxon>Heligmosomidae</taxon>
        <taxon>Heligmosomoides</taxon>
    </lineage>
</organism>
<dbReference type="WBParaSite" id="HPBE_0001910101-mRNA-1">
    <property type="protein sequence ID" value="HPBE_0001910101-mRNA-1"/>
    <property type="gene ID" value="HPBE_0001910101"/>
</dbReference>
<protein>
    <submittedName>
        <fullName evidence="12">Nuclear receptor domain-containing protein</fullName>
    </submittedName>
</protein>
<keyword evidence="6" id="KW-0804">Transcription</keyword>
<dbReference type="EMBL" id="UZAH01031138">
    <property type="protein sequence ID" value="VDP14033.1"/>
    <property type="molecule type" value="Genomic_DNA"/>
</dbReference>
<accession>A0A183GAN9</accession>
<keyword evidence="1" id="KW-0479">Metal-binding</keyword>
<dbReference type="PRINTS" id="PR00047">
    <property type="entry name" value="STROIDFINGER"/>
</dbReference>
<dbReference type="SMART" id="SM00399">
    <property type="entry name" value="ZnF_C4"/>
    <property type="match status" value="1"/>
</dbReference>
<evidence type="ECO:0000256" key="5">
    <source>
        <dbReference type="ARBA" id="ARBA00023125"/>
    </source>
</evidence>
<keyword evidence="4" id="KW-0805">Transcription regulation</keyword>
<reference evidence="12" key="2">
    <citation type="submission" date="2019-09" db="UniProtKB">
        <authorList>
            <consortium name="WormBaseParasite"/>
        </authorList>
    </citation>
    <scope>IDENTIFICATION</scope>
</reference>
<evidence type="ECO:0000313" key="12">
    <source>
        <dbReference type="WBParaSite" id="HPBE_0001910101-mRNA-1"/>
    </source>
</evidence>
<dbReference type="AlphaFoldDB" id="A0A183GAN9"/>
<dbReference type="PROSITE" id="PS51030">
    <property type="entry name" value="NUCLEAR_REC_DBD_2"/>
    <property type="match status" value="1"/>
</dbReference>
<keyword evidence="2" id="KW-0863">Zinc-finger</keyword>
<proteinExistence type="predicted"/>
<feature type="domain" description="Nuclear receptor" evidence="9">
    <location>
        <begin position="8"/>
        <end position="76"/>
    </location>
</feature>
<evidence type="ECO:0000313" key="11">
    <source>
        <dbReference type="Proteomes" id="UP000050761"/>
    </source>
</evidence>
<evidence type="ECO:0000256" key="4">
    <source>
        <dbReference type="ARBA" id="ARBA00023015"/>
    </source>
</evidence>
<dbReference type="Proteomes" id="UP000050761">
    <property type="component" value="Unassembled WGS sequence"/>
</dbReference>
<sequence length="76" mass="8787">MLMFQMERRECRVCSDRSDGAHFGVESCRACAAFFRRSIAMRKKYVCRQGTGSCDINKCHLLDSSCQFHECFSNHP</sequence>
<keyword evidence="11" id="KW-1185">Reference proteome</keyword>
<evidence type="ECO:0000256" key="8">
    <source>
        <dbReference type="ARBA" id="ARBA00023242"/>
    </source>
</evidence>
<evidence type="ECO:0000256" key="7">
    <source>
        <dbReference type="ARBA" id="ARBA00023170"/>
    </source>
</evidence>
<dbReference type="InterPro" id="IPR013088">
    <property type="entry name" value="Znf_NHR/GATA"/>
</dbReference>
<evidence type="ECO:0000256" key="3">
    <source>
        <dbReference type="ARBA" id="ARBA00022833"/>
    </source>
</evidence>
<dbReference type="OrthoDB" id="5830034at2759"/>
<evidence type="ECO:0000256" key="6">
    <source>
        <dbReference type="ARBA" id="ARBA00023163"/>
    </source>
</evidence>
<dbReference type="GO" id="GO:0008270">
    <property type="term" value="F:zinc ion binding"/>
    <property type="evidence" value="ECO:0007669"/>
    <property type="project" value="UniProtKB-KW"/>
</dbReference>
<dbReference type="SUPFAM" id="SSF57716">
    <property type="entry name" value="Glucocorticoid receptor-like (DNA-binding domain)"/>
    <property type="match status" value="1"/>
</dbReference>
<accession>A0A3P8EXD8</accession>
<dbReference type="PROSITE" id="PS00031">
    <property type="entry name" value="NUCLEAR_REC_DBD_1"/>
    <property type="match status" value="1"/>
</dbReference>
<evidence type="ECO:0000256" key="2">
    <source>
        <dbReference type="ARBA" id="ARBA00022771"/>
    </source>
</evidence>
<keyword evidence="5" id="KW-0238">DNA-binding</keyword>
<dbReference type="GO" id="GO:0005634">
    <property type="term" value="C:nucleus"/>
    <property type="evidence" value="ECO:0007669"/>
    <property type="project" value="TreeGrafter"/>
</dbReference>
<dbReference type="GO" id="GO:0003700">
    <property type="term" value="F:DNA-binding transcription factor activity"/>
    <property type="evidence" value="ECO:0007669"/>
    <property type="project" value="InterPro"/>
</dbReference>
<gene>
    <name evidence="10" type="ORF">HPBE_LOCUS19100</name>
</gene>
<dbReference type="PANTHER" id="PTHR46011:SF6">
    <property type="entry name" value="HIGH ZINC ACTIVATED NUCLEAR RECEPTOR PROTEIN"/>
    <property type="match status" value="1"/>
</dbReference>
<dbReference type="GO" id="GO:0043565">
    <property type="term" value="F:sequence-specific DNA binding"/>
    <property type="evidence" value="ECO:0007669"/>
    <property type="project" value="InterPro"/>
</dbReference>
<dbReference type="PANTHER" id="PTHR46011">
    <property type="entry name" value="NUCLEAR HORMONE RECEPTOR FAMILY MEMBER NHR-86-RELATED"/>
    <property type="match status" value="1"/>
</dbReference>
<name>A0A183GAN9_HELPZ</name>
<evidence type="ECO:0000256" key="1">
    <source>
        <dbReference type="ARBA" id="ARBA00022723"/>
    </source>
</evidence>
<keyword evidence="3" id="KW-0862">Zinc</keyword>
<dbReference type="Pfam" id="PF00105">
    <property type="entry name" value="zf-C4"/>
    <property type="match status" value="1"/>
</dbReference>
<dbReference type="InterPro" id="IPR001628">
    <property type="entry name" value="Znf_hrmn_rcpt"/>
</dbReference>
<evidence type="ECO:0000313" key="10">
    <source>
        <dbReference type="EMBL" id="VDP14033.1"/>
    </source>
</evidence>
<reference evidence="10 11" key="1">
    <citation type="submission" date="2018-11" db="EMBL/GenBank/DDBJ databases">
        <authorList>
            <consortium name="Pathogen Informatics"/>
        </authorList>
    </citation>
    <scope>NUCLEOTIDE SEQUENCE [LARGE SCALE GENOMIC DNA]</scope>
</reference>
<keyword evidence="8" id="KW-0539">Nucleus</keyword>
<dbReference type="Gene3D" id="3.30.50.10">
    <property type="entry name" value="Erythroid Transcription Factor GATA-1, subunit A"/>
    <property type="match status" value="1"/>
</dbReference>